<proteinExistence type="predicted"/>
<reference evidence="2 3" key="1">
    <citation type="submission" date="2024-01" db="EMBL/GenBank/DDBJ databases">
        <title>Genome assemblies of Stephania.</title>
        <authorList>
            <person name="Yang L."/>
        </authorList>
    </citation>
    <scope>NUCLEOTIDE SEQUENCE [LARGE SCALE GENOMIC DNA]</scope>
    <source>
        <strain evidence="2">JXDWG</strain>
        <tissue evidence="2">Leaf</tissue>
    </source>
</reference>
<accession>A0AAP0HIG4</accession>
<protein>
    <submittedName>
        <fullName evidence="2">Uncharacterized protein</fullName>
    </submittedName>
</protein>
<feature type="compositionally biased region" description="Basic and acidic residues" evidence="1">
    <location>
        <begin position="8"/>
        <end position="24"/>
    </location>
</feature>
<name>A0AAP0HIG4_9MAGN</name>
<feature type="compositionally biased region" description="Basic and acidic residues" evidence="1">
    <location>
        <begin position="81"/>
        <end position="94"/>
    </location>
</feature>
<dbReference type="Proteomes" id="UP001419268">
    <property type="component" value="Unassembled WGS sequence"/>
</dbReference>
<feature type="region of interest" description="Disordered" evidence="1">
    <location>
        <begin position="1"/>
        <end position="102"/>
    </location>
</feature>
<dbReference type="EMBL" id="JBBNAG010000012">
    <property type="protein sequence ID" value="KAK9088304.1"/>
    <property type="molecule type" value="Genomic_DNA"/>
</dbReference>
<evidence type="ECO:0000256" key="1">
    <source>
        <dbReference type="SAM" id="MobiDB-lite"/>
    </source>
</evidence>
<comment type="caution">
    <text evidence="2">The sequence shown here is derived from an EMBL/GenBank/DDBJ whole genome shotgun (WGS) entry which is preliminary data.</text>
</comment>
<feature type="compositionally biased region" description="Polar residues" evidence="1">
    <location>
        <begin position="66"/>
        <end position="80"/>
    </location>
</feature>
<gene>
    <name evidence="2" type="ORF">Scep_027386</name>
</gene>
<evidence type="ECO:0000313" key="2">
    <source>
        <dbReference type="EMBL" id="KAK9088304.1"/>
    </source>
</evidence>
<evidence type="ECO:0000313" key="3">
    <source>
        <dbReference type="Proteomes" id="UP001419268"/>
    </source>
</evidence>
<dbReference type="AlphaFoldDB" id="A0AAP0HIG4"/>
<keyword evidence="3" id="KW-1185">Reference proteome</keyword>
<organism evidence="2 3">
    <name type="scientific">Stephania cephalantha</name>
    <dbReference type="NCBI Taxonomy" id="152367"/>
    <lineage>
        <taxon>Eukaryota</taxon>
        <taxon>Viridiplantae</taxon>
        <taxon>Streptophyta</taxon>
        <taxon>Embryophyta</taxon>
        <taxon>Tracheophyta</taxon>
        <taxon>Spermatophyta</taxon>
        <taxon>Magnoliopsida</taxon>
        <taxon>Ranunculales</taxon>
        <taxon>Menispermaceae</taxon>
        <taxon>Menispermoideae</taxon>
        <taxon>Cissampelideae</taxon>
        <taxon>Stephania</taxon>
    </lineage>
</organism>
<sequence>MGANLKHGLMEKKHERPILPEKDSSRKKHKRSVPRGASATDKLKQPTILDMLKKAGVVSQEVPNEEPSSLPSSGKVSQPSVHDKCASNDPERVEIPGSCQYL</sequence>